<keyword evidence="1" id="KW-0812">Transmembrane</keyword>
<feature type="transmembrane region" description="Helical" evidence="1">
    <location>
        <begin position="15"/>
        <end position="34"/>
    </location>
</feature>
<evidence type="ECO:0000313" key="2">
    <source>
        <dbReference type="EMBL" id="BAE89231.1"/>
    </source>
</evidence>
<dbReference type="EMBL" id="AB172169">
    <property type="protein sequence ID" value="BAE89231.1"/>
    <property type="molecule type" value="mRNA"/>
</dbReference>
<name>I7GI42_MACFA</name>
<protein>
    <submittedName>
        <fullName evidence="2">Macaca fascicularis brain cDNA, clone: QflA-16969</fullName>
    </submittedName>
</protein>
<reference evidence="2" key="1">
    <citation type="journal article" date="2007" name="PLoS Biol.">
        <title>Rate of evolution in brain-expressed genes in humans and other primates.</title>
        <authorList>
            <person name="Wang H.-Y."/>
            <person name="Chien H.-C."/>
            <person name="Osada N."/>
            <person name="Hashimoto K."/>
            <person name="Sugano S."/>
            <person name="Gojobori T."/>
            <person name="Chou C.-K."/>
            <person name="Tsai S.-F."/>
            <person name="Wu C.-I."/>
            <person name="Shen C.-K.J."/>
        </authorList>
    </citation>
    <scope>NUCLEOTIDE SEQUENCE</scope>
</reference>
<accession>I7GI42</accession>
<sequence length="65" mass="7620">MTFVWRLGVLQLLDFFKFLELCLSIMGLVLLPYVSENVYKAFYYITQKYILPQMIAAPRISLSPL</sequence>
<organism evidence="2">
    <name type="scientific">Macaca fascicularis</name>
    <name type="common">Crab-eating macaque</name>
    <name type="synonym">Cynomolgus monkey</name>
    <dbReference type="NCBI Taxonomy" id="9541"/>
    <lineage>
        <taxon>Eukaryota</taxon>
        <taxon>Metazoa</taxon>
        <taxon>Chordata</taxon>
        <taxon>Craniata</taxon>
        <taxon>Vertebrata</taxon>
        <taxon>Euteleostomi</taxon>
        <taxon>Mammalia</taxon>
        <taxon>Eutheria</taxon>
        <taxon>Euarchontoglires</taxon>
        <taxon>Primates</taxon>
        <taxon>Haplorrhini</taxon>
        <taxon>Catarrhini</taxon>
        <taxon>Cercopithecidae</taxon>
        <taxon>Cercopithecinae</taxon>
        <taxon>Macaca</taxon>
    </lineage>
</organism>
<evidence type="ECO:0000256" key="1">
    <source>
        <dbReference type="SAM" id="Phobius"/>
    </source>
</evidence>
<proteinExistence type="evidence at transcript level"/>
<keyword evidence="1" id="KW-0472">Membrane</keyword>
<dbReference type="AlphaFoldDB" id="I7GI42"/>
<keyword evidence="1" id="KW-1133">Transmembrane helix</keyword>